<organism evidence="2 3">
    <name type="scientific">Neobacillus ginsengisoli</name>
    <dbReference type="NCBI Taxonomy" id="904295"/>
    <lineage>
        <taxon>Bacteria</taxon>
        <taxon>Bacillati</taxon>
        <taxon>Bacillota</taxon>
        <taxon>Bacilli</taxon>
        <taxon>Bacillales</taxon>
        <taxon>Bacillaceae</taxon>
        <taxon>Neobacillus</taxon>
    </lineage>
</organism>
<proteinExistence type="predicted"/>
<name>A0ABT9XYF9_9BACI</name>
<reference evidence="2 3" key="1">
    <citation type="submission" date="2023-07" db="EMBL/GenBank/DDBJ databases">
        <title>Genomic Encyclopedia of Type Strains, Phase IV (KMG-IV): sequencing the most valuable type-strain genomes for metagenomic binning, comparative biology and taxonomic classification.</title>
        <authorList>
            <person name="Goeker M."/>
        </authorList>
    </citation>
    <scope>NUCLEOTIDE SEQUENCE [LARGE SCALE GENOMIC DNA]</scope>
    <source>
        <strain evidence="2 3">DSM 27594</strain>
    </source>
</reference>
<dbReference type="RefSeq" id="WP_307410662.1">
    <property type="nucleotide sequence ID" value="NZ_JAUSTW010000006.1"/>
</dbReference>
<keyword evidence="3" id="KW-1185">Reference proteome</keyword>
<dbReference type="Proteomes" id="UP001224122">
    <property type="component" value="Unassembled WGS sequence"/>
</dbReference>
<accession>A0ABT9XYF9</accession>
<keyword evidence="1" id="KW-0732">Signal</keyword>
<feature type="signal peptide" evidence="1">
    <location>
        <begin position="1"/>
        <end position="30"/>
    </location>
</feature>
<evidence type="ECO:0000313" key="3">
    <source>
        <dbReference type="Proteomes" id="UP001224122"/>
    </source>
</evidence>
<comment type="caution">
    <text evidence="2">The sequence shown here is derived from an EMBL/GenBank/DDBJ whole genome shotgun (WGS) entry which is preliminary data.</text>
</comment>
<dbReference type="EMBL" id="JAUSTW010000006">
    <property type="protein sequence ID" value="MDQ0200605.1"/>
    <property type="molecule type" value="Genomic_DNA"/>
</dbReference>
<evidence type="ECO:0000256" key="1">
    <source>
        <dbReference type="SAM" id="SignalP"/>
    </source>
</evidence>
<protein>
    <submittedName>
        <fullName evidence="2">Uncharacterized protein</fullName>
    </submittedName>
</protein>
<feature type="chain" id="PRO_5046824295" evidence="1">
    <location>
        <begin position="31"/>
        <end position="413"/>
    </location>
</feature>
<gene>
    <name evidence="2" type="ORF">J2S10_003794</name>
</gene>
<sequence>MWWKSKQFLISLCFPLILLTLLSMGGVAKAANSNATNGFIIQADRVVGSGMFATIVFQETSAGSAKEPMLRIQYKSATIYGMKLTKQVQSPSGMVSITLKAQGPVTVKGMTVDTTAISFKGACLMASETVPMLTMENVVMVAHYMDNEDSEIKKLVLNTVSGQAAAQMPGKIQLLKDLSLLPVNQLEEVIGRISSGHLPLTCEDGSKASGETGGIGKITDPINNVIGEVTNPLDPITKTLDPVLKPIEPVLKTLNPVLKPIEPVLKPLDPVLKPIEPELKPLDPVIKPIEPVLKPLNPVLKPLDPIISVPSDKVKQSLQSPCVQIKDANGAISKELALSLIDEAVTKKLTLTTVCVSDTSLTNELQKWQDSLLKSLGLLDILGQLQPLDAMQQLSKMRDQIARQKDGSIIFKP</sequence>
<evidence type="ECO:0000313" key="2">
    <source>
        <dbReference type="EMBL" id="MDQ0200605.1"/>
    </source>
</evidence>